<feature type="region of interest" description="Disordered" evidence="1">
    <location>
        <begin position="1"/>
        <end position="26"/>
    </location>
</feature>
<dbReference type="GO" id="GO:0006950">
    <property type="term" value="P:response to stress"/>
    <property type="evidence" value="ECO:0007669"/>
    <property type="project" value="TreeGrafter"/>
</dbReference>
<organism evidence="3 4">
    <name type="scientific">Kocuria turfanensis</name>
    <dbReference type="NCBI Taxonomy" id="388357"/>
    <lineage>
        <taxon>Bacteria</taxon>
        <taxon>Bacillati</taxon>
        <taxon>Actinomycetota</taxon>
        <taxon>Actinomycetes</taxon>
        <taxon>Micrococcales</taxon>
        <taxon>Micrococcaceae</taxon>
        <taxon>Kocuria</taxon>
    </lineage>
</organism>
<dbReference type="RefSeq" id="WP_307725499.1">
    <property type="nucleotide sequence ID" value="NZ_BJZS01000072.1"/>
</dbReference>
<dbReference type="Proteomes" id="UP000321103">
    <property type="component" value="Unassembled WGS sequence"/>
</dbReference>
<comment type="caution">
    <text evidence="3">The sequence shown here is derived from an EMBL/GenBank/DDBJ whole genome shotgun (WGS) entry which is preliminary data.</text>
</comment>
<dbReference type="PRINTS" id="PR00598">
    <property type="entry name" value="HTHMARR"/>
</dbReference>
<dbReference type="PROSITE" id="PS50995">
    <property type="entry name" value="HTH_MARR_2"/>
    <property type="match status" value="1"/>
</dbReference>
<feature type="compositionally biased region" description="Low complexity" evidence="1">
    <location>
        <begin position="12"/>
        <end position="26"/>
    </location>
</feature>
<sequence length="170" mass="19467">MSDRAVSDRAVSDPPVSDPAAPDRGAAGRPWDVWQLFFETSARLTTELETRLKEHGCSLMDYQVLLLLRDADHHRLRMGELAQRLVFSPSRLSYQIGVLEKRGWVRRRPCPEDRRGLEAELTDEGLAAFRRLRPAHARDVEELFLDVLEGDDAQRLHAIMERLARKVDPS</sequence>
<dbReference type="EMBL" id="BJZS01000072">
    <property type="protein sequence ID" value="GEO96136.1"/>
    <property type="molecule type" value="Genomic_DNA"/>
</dbReference>
<dbReference type="AlphaFoldDB" id="A0A512IEL2"/>
<name>A0A512IEL2_9MICC</name>
<reference evidence="3 4" key="1">
    <citation type="submission" date="2019-07" db="EMBL/GenBank/DDBJ databases">
        <title>Whole genome shotgun sequence of Kocuria turfanensis NBRC 107627.</title>
        <authorList>
            <person name="Hosoyama A."/>
            <person name="Uohara A."/>
            <person name="Ohji S."/>
            <person name="Ichikawa N."/>
        </authorList>
    </citation>
    <scope>NUCLEOTIDE SEQUENCE [LARGE SCALE GENOMIC DNA]</scope>
    <source>
        <strain evidence="3 4">NBRC 107627</strain>
    </source>
</reference>
<dbReference type="InterPro" id="IPR036388">
    <property type="entry name" value="WH-like_DNA-bd_sf"/>
</dbReference>
<protein>
    <submittedName>
        <fullName evidence="3">MarR family transcriptional regulator</fullName>
    </submittedName>
</protein>
<dbReference type="Pfam" id="PF12802">
    <property type="entry name" value="MarR_2"/>
    <property type="match status" value="1"/>
</dbReference>
<evidence type="ECO:0000259" key="2">
    <source>
        <dbReference type="PROSITE" id="PS50995"/>
    </source>
</evidence>
<evidence type="ECO:0000313" key="3">
    <source>
        <dbReference type="EMBL" id="GEO96136.1"/>
    </source>
</evidence>
<keyword evidence="4" id="KW-1185">Reference proteome</keyword>
<feature type="compositionally biased region" description="Basic and acidic residues" evidence="1">
    <location>
        <begin position="1"/>
        <end position="11"/>
    </location>
</feature>
<evidence type="ECO:0000256" key="1">
    <source>
        <dbReference type="SAM" id="MobiDB-lite"/>
    </source>
</evidence>
<gene>
    <name evidence="3" type="ORF">KTU01_22590</name>
</gene>
<dbReference type="InterPro" id="IPR036390">
    <property type="entry name" value="WH_DNA-bd_sf"/>
</dbReference>
<dbReference type="PANTHER" id="PTHR33164">
    <property type="entry name" value="TRANSCRIPTIONAL REGULATOR, MARR FAMILY"/>
    <property type="match status" value="1"/>
</dbReference>
<evidence type="ECO:0000313" key="4">
    <source>
        <dbReference type="Proteomes" id="UP000321103"/>
    </source>
</evidence>
<dbReference type="PANTHER" id="PTHR33164:SF99">
    <property type="entry name" value="MARR FAMILY REGULATORY PROTEIN"/>
    <property type="match status" value="1"/>
</dbReference>
<feature type="domain" description="HTH marR-type" evidence="2">
    <location>
        <begin position="30"/>
        <end position="165"/>
    </location>
</feature>
<accession>A0A512IEL2</accession>
<dbReference type="STRING" id="388357.GCA_001580365_02639"/>
<dbReference type="InterPro" id="IPR000835">
    <property type="entry name" value="HTH_MarR-typ"/>
</dbReference>
<dbReference type="InterPro" id="IPR039422">
    <property type="entry name" value="MarR/SlyA-like"/>
</dbReference>
<dbReference type="Gene3D" id="1.10.10.10">
    <property type="entry name" value="Winged helix-like DNA-binding domain superfamily/Winged helix DNA-binding domain"/>
    <property type="match status" value="1"/>
</dbReference>
<proteinExistence type="predicted"/>
<dbReference type="SUPFAM" id="SSF46785">
    <property type="entry name" value="Winged helix' DNA-binding domain"/>
    <property type="match status" value="1"/>
</dbReference>
<dbReference type="GO" id="GO:0003700">
    <property type="term" value="F:DNA-binding transcription factor activity"/>
    <property type="evidence" value="ECO:0007669"/>
    <property type="project" value="InterPro"/>
</dbReference>
<dbReference type="SMART" id="SM00347">
    <property type="entry name" value="HTH_MARR"/>
    <property type="match status" value="1"/>
</dbReference>